<sequence length="42" mass="4588">LLGHRAVSMNAVIANRATGEFSKNPGMVVDKLIKYCLEKLSL</sequence>
<reference evidence="1 2" key="1">
    <citation type="submission" date="2023-09" db="EMBL/GenBank/DDBJ databases">
        <authorList>
            <person name="Rey-Velasco X."/>
        </authorList>
    </citation>
    <scope>NUCLEOTIDE SEQUENCE [LARGE SCALE GENOMIC DNA]</scope>
    <source>
        <strain evidence="1 2">F297</strain>
    </source>
</reference>
<organism evidence="1 2">
    <name type="scientific">Autumnicola edwardsiae</name>
    <dbReference type="NCBI Taxonomy" id="3075594"/>
    <lineage>
        <taxon>Bacteria</taxon>
        <taxon>Pseudomonadati</taxon>
        <taxon>Bacteroidota</taxon>
        <taxon>Flavobacteriia</taxon>
        <taxon>Flavobacteriales</taxon>
        <taxon>Flavobacteriaceae</taxon>
        <taxon>Autumnicola</taxon>
    </lineage>
</organism>
<dbReference type="Proteomes" id="UP001248819">
    <property type="component" value="Unassembled WGS sequence"/>
</dbReference>
<keyword evidence="2" id="KW-1185">Reference proteome</keyword>
<proteinExistence type="predicted"/>
<name>A0ABU3CZT5_9FLAO</name>
<evidence type="ECO:0000313" key="1">
    <source>
        <dbReference type="EMBL" id="MDT0651875.1"/>
    </source>
</evidence>
<dbReference type="EMBL" id="JAVRHP010000219">
    <property type="protein sequence ID" value="MDT0651875.1"/>
    <property type="molecule type" value="Genomic_DNA"/>
</dbReference>
<gene>
    <name evidence="1" type="ORF">RM529_17160</name>
</gene>
<accession>A0ABU3CZT5</accession>
<protein>
    <submittedName>
        <fullName evidence="1">Phosphorylase</fullName>
    </submittedName>
</protein>
<comment type="caution">
    <text evidence="1">The sequence shown here is derived from an EMBL/GenBank/DDBJ whole genome shotgun (WGS) entry which is preliminary data.</text>
</comment>
<evidence type="ECO:0000313" key="2">
    <source>
        <dbReference type="Proteomes" id="UP001248819"/>
    </source>
</evidence>
<feature type="non-terminal residue" evidence="1">
    <location>
        <position position="1"/>
    </location>
</feature>